<comment type="caution">
    <text evidence="1">The sequence shown here is derived from an EMBL/GenBank/DDBJ whole genome shotgun (WGS) entry which is preliminary data.</text>
</comment>
<organism evidence="1 2">
    <name type="scientific">Panacagrimonas perspica</name>
    <dbReference type="NCBI Taxonomy" id="381431"/>
    <lineage>
        <taxon>Bacteria</taxon>
        <taxon>Pseudomonadati</taxon>
        <taxon>Pseudomonadota</taxon>
        <taxon>Gammaproteobacteria</taxon>
        <taxon>Nevskiales</taxon>
        <taxon>Nevskiaceae</taxon>
        <taxon>Panacagrimonas</taxon>
    </lineage>
</organism>
<keyword evidence="2" id="KW-1185">Reference proteome</keyword>
<evidence type="ECO:0000313" key="2">
    <source>
        <dbReference type="Proteomes" id="UP000295341"/>
    </source>
</evidence>
<reference evidence="1 2" key="1">
    <citation type="submission" date="2019-03" db="EMBL/GenBank/DDBJ databases">
        <title>Genomic Encyclopedia of Type Strains, Phase IV (KMG-IV): sequencing the most valuable type-strain genomes for metagenomic binning, comparative biology and taxonomic classification.</title>
        <authorList>
            <person name="Goeker M."/>
        </authorList>
    </citation>
    <scope>NUCLEOTIDE SEQUENCE [LARGE SCALE GENOMIC DNA]</scope>
    <source>
        <strain evidence="1 2">DSM 26377</strain>
    </source>
</reference>
<dbReference type="Gene3D" id="3.40.630.40">
    <property type="entry name" value="Zn-dependent exopeptidases"/>
    <property type="match status" value="1"/>
</dbReference>
<evidence type="ECO:0000313" key="1">
    <source>
        <dbReference type="EMBL" id="TDU32220.1"/>
    </source>
</evidence>
<gene>
    <name evidence="1" type="ORF">DFR24_1609</name>
</gene>
<dbReference type="Proteomes" id="UP000295341">
    <property type="component" value="Unassembled WGS sequence"/>
</dbReference>
<accession>A0A4S3JYF0</accession>
<dbReference type="SUPFAM" id="SSF53187">
    <property type="entry name" value="Zn-dependent exopeptidases"/>
    <property type="match status" value="1"/>
</dbReference>
<sequence>MTKKKTRSNTLIAHDEPAAVEWVREDGGSDYLLVCDHASRRLPAALGTLDLSETELSSHIAWDIGAAGVARMLADRLEAPLLLQNYSRLAIDCNRPLTAPDSIPTRSEWVQIAANENLDDAAVAERVDEIFTPYHDALRQHIDQRQRDRRKTLLVSIHSFTPSFRGEARPWHVGVMYRSDARMAKALLALLKRDDRLLVGDNEPYAIEEDSDYTLPTHGEARKIAHVGLEIRQDLIADEAGQKTWAGRLASMFKQIGAMPDMV</sequence>
<dbReference type="RefSeq" id="WP_133880737.1">
    <property type="nucleotide sequence ID" value="NZ_MWIN01000050.1"/>
</dbReference>
<dbReference type="EMBL" id="SOBT01000008">
    <property type="protein sequence ID" value="TDU32220.1"/>
    <property type="molecule type" value="Genomic_DNA"/>
</dbReference>
<dbReference type="GO" id="GO:0016787">
    <property type="term" value="F:hydrolase activity"/>
    <property type="evidence" value="ECO:0007669"/>
    <property type="project" value="UniProtKB-KW"/>
</dbReference>
<protein>
    <submittedName>
        <fullName evidence="1">Putative N-formylglutamate amidohydrolase</fullName>
    </submittedName>
</protein>
<dbReference type="InterPro" id="IPR011227">
    <property type="entry name" value="UCP029730"/>
</dbReference>
<dbReference type="Pfam" id="PF05013">
    <property type="entry name" value="FGase"/>
    <property type="match status" value="1"/>
</dbReference>
<dbReference type="PIRSF" id="PIRSF029730">
    <property type="entry name" value="UCP029730"/>
    <property type="match status" value="1"/>
</dbReference>
<dbReference type="AlphaFoldDB" id="A0A4S3JYF0"/>
<name>A0A4S3JYF0_9GAMM</name>
<keyword evidence="1" id="KW-0378">Hydrolase</keyword>
<dbReference type="InterPro" id="IPR007709">
    <property type="entry name" value="N-FG_amidohydro"/>
</dbReference>
<proteinExistence type="predicted"/>
<dbReference type="OrthoDB" id="9815326at2"/>